<sequence>MPHRISILLSGVLAFAAMGTARIAVAAEPPSFRLAIVNHRFQPATLTVPANTKVRLVVENRDATPEEFESNDFDREKVILPNSSAVIFVGPLRPGQYHFFGELNPATAQGVLRVE</sequence>
<evidence type="ECO:0000313" key="2">
    <source>
        <dbReference type="EMBL" id="EQD41150.1"/>
    </source>
</evidence>
<feature type="domain" description="EfeO-type cupredoxin-like" evidence="1">
    <location>
        <begin position="15"/>
        <end position="112"/>
    </location>
</feature>
<dbReference type="Gene3D" id="2.60.40.420">
    <property type="entry name" value="Cupredoxins - blue copper proteins"/>
    <property type="match status" value="1"/>
</dbReference>
<accession>T1AGW8</accession>
<comment type="caution">
    <text evidence="2">The sequence shown here is derived from an EMBL/GenBank/DDBJ whole genome shotgun (WGS) entry which is preliminary data.</text>
</comment>
<proteinExistence type="predicted"/>
<dbReference type="AlphaFoldDB" id="T1AGW8"/>
<dbReference type="SUPFAM" id="SSF49503">
    <property type="entry name" value="Cupredoxins"/>
    <property type="match status" value="1"/>
</dbReference>
<gene>
    <name evidence="2" type="ORF">B1B_14661</name>
</gene>
<name>T1AGW8_9ZZZZ</name>
<dbReference type="Pfam" id="PF13473">
    <property type="entry name" value="Cupredoxin_1"/>
    <property type="match status" value="1"/>
</dbReference>
<dbReference type="EMBL" id="AUZY01009733">
    <property type="protein sequence ID" value="EQD41150.1"/>
    <property type="molecule type" value="Genomic_DNA"/>
</dbReference>
<reference evidence="2" key="2">
    <citation type="journal article" date="2014" name="ISME J.">
        <title>Microbial stratification in low pH oxic and suboxic macroscopic growths along an acid mine drainage.</title>
        <authorList>
            <person name="Mendez-Garcia C."/>
            <person name="Mesa V."/>
            <person name="Sprenger R.R."/>
            <person name="Richter M."/>
            <person name="Diez M.S."/>
            <person name="Solano J."/>
            <person name="Bargiela R."/>
            <person name="Golyshina O.V."/>
            <person name="Manteca A."/>
            <person name="Ramos J.L."/>
            <person name="Gallego J.R."/>
            <person name="Llorente I."/>
            <person name="Martins Dos Santos V.A."/>
            <person name="Jensen O.N."/>
            <person name="Pelaez A.I."/>
            <person name="Sanchez J."/>
            <person name="Ferrer M."/>
        </authorList>
    </citation>
    <scope>NUCLEOTIDE SEQUENCE</scope>
</reference>
<reference evidence="2" key="1">
    <citation type="submission" date="2013-08" db="EMBL/GenBank/DDBJ databases">
        <authorList>
            <person name="Mendez C."/>
            <person name="Richter M."/>
            <person name="Ferrer M."/>
            <person name="Sanchez J."/>
        </authorList>
    </citation>
    <scope>NUCLEOTIDE SEQUENCE</scope>
</reference>
<protein>
    <recommendedName>
        <fullName evidence="1">EfeO-type cupredoxin-like domain-containing protein</fullName>
    </recommendedName>
</protein>
<evidence type="ECO:0000259" key="1">
    <source>
        <dbReference type="Pfam" id="PF13473"/>
    </source>
</evidence>
<organism evidence="2">
    <name type="scientific">mine drainage metagenome</name>
    <dbReference type="NCBI Taxonomy" id="410659"/>
    <lineage>
        <taxon>unclassified sequences</taxon>
        <taxon>metagenomes</taxon>
        <taxon>ecological metagenomes</taxon>
    </lineage>
</organism>
<dbReference type="InterPro" id="IPR028096">
    <property type="entry name" value="EfeO_Cupredoxin"/>
</dbReference>
<dbReference type="InterPro" id="IPR008972">
    <property type="entry name" value="Cupredoxin"/>
</dbReference>